<proteinExistence type="predicted"/>
<name>A0A5Q0LXY6_VARPD</name>
<dbReference type="AlphaFoldDB" id="A0A5Q0LXY6"/>
<dbReference type="RefSeq" id="WP_153280923.1">
    <property type="nucleotide sequence ID" value="NZ_CP045644.1"/>
</dbReference>
<dbReference type="Proteomes" id="UP000326780">
    <property type="component" value="Chromosome"/>
</dbReference>
<evidence type="ECO:0000313" key="2">
    <source>
        <dbReference type="EMBL" id="QFZ82039.1"/>
    </source>
</evidence>
<organism evidence="2 3">
    <name type="scientific">Variovorax paradoxus</name>
    <dbReference type="NCBI Taxonomy" id="34073"/>
    <lineage>
        <taxon>Bacteria</taxon>
        <taxon>Pseudomonadati</taxon>
        <taxon>Pseudomonadota</taxon>
        <taxon>Betaproteobacteria</taxon>
        <taxon>Burkholderiales</taxon>
        <taxon>Comamonadaceae</taxon>
        <taxon>Variovorax</taxon>
    </lineage>
</organism>
<dbReference type="InterPro" id="IPR007487">
    <property type="entry name" value="ABC_transpt-TYRBP-like"/>
</dbReference>
<keyword evidence="1" id="KW-0732">Signal</keyword>
<dbReference type="EMBL" id="CP045644">
    <property type="protein sequence ID" value="QFZ82039.1"/>
    <property type="molecule type" value="Genomic_DNA"/>
</dbReference>
<protein>
    <submittedName>
        <fullName evidence="2">ABC transporter substrate-binding protein</fullName>
    </submittedName>
</protein>
<evidence type="ECO:0000313" key="3">
    <source>
        <dbReference type="Proteomes" id="UP000326780"/>
    </source>
</evidence>
<gene>
    <name evidence="2" type="ORF">GFK26_04370</name>
</gene>
<dbReference type="PANTHER" id="PTHR35271">
    <property type="entry name" value="ABC TRANSPORTER, SUBSTRATE-BINDING LIPOPROTEIN-RELATED"/>
    <property type="match status" value="1"/>
</dbReference>
<feature type="signal peptide" evidence="1">
    <location>
        <begin position="1"/>
        <end position="42"/>
    </location>
</feature>
<reference evidence="2 3" key="1">
    <citation type="submission" date="2019-10" db="EMBL/GenBank/DDBJ databases">
        <title>Complete genome sequence of Variovorax paradoxus 5C-2.</title>
        <authorList>
            <person name="Gogoleva N.E."/>
            <person name="Balkin A.S."/>
        </authorList>
    </citation>
    <scope>NUCLEOTIDE SEQUENCE [LARGE SCALE GENOMIC DNA]</scope>
    <source>
        <strain evidence="2 3">5C-2</strain>
    </source>
</reference>
<dbReference type="Pfam" id="PF04392">
    <property type="entry name" value="ABC_sub_bind"/>
    <property type="match status" value="1"/>
</dbReference>
<accession>A0A5Q0LXY6</accession>
<dbReference type="PANTHER" id="PTHR35271:SF1">
    <property type="entry name" value="ABC TRANSPORTER, SUBSTRATE-BINDING LIPOPROTEIN"/>
    <property type="match status" value="1"/>
</dbReference>
<feature type="chain" id="PRO_5025063919" evidence="1">
    <location>
        <begin position="43"/>
        <end position="352"/>
    </location>
</feature>
<sequence length="352" mass="36000">MSAAENLPIPLFSGRVHCAVHALLACGLVLCFAAAAPRVAAAATLTVLVGDDQAASAEFVQQLRTDQSAAGKFELVRIGPGATTTEPASADTEPAANTGVRTRSLRTAGDAGLTVAVGTAAARAALERPSTEPLVLAMLSRLDYETLKAASPAALRRGDRRVGVLLRDPAMADQLALVNAVLPQKRRLGVIATPESEPLVRELQRAAQNANPPWDLQVEIAPDARSLAAALRALVPRSDALMVLPDLIGDSQAATLSVLHAGAGAGLPVFGASEGLVRSGGLAAAVSTPGQLAQQARQLGQKVASAGSAGNSSPLVEAATPATVRINATVARGLGLRPPEERELTERLAAPR</sequence>
<evidence type="ECO:0000256" key="1">
    <source>
        <dbReference type="SAM" id="SignalP"/>
    </source>
</evidence>
<dbReference type="Gene3D" id="3.40.50.2300">
    <property type="match status" value="1"/>
</dbReference>